<evidence type="ECO:0000313" key="2">
    <source>
        <dbReference type="Proteomes" id="UP000241639"/>
    </source>
</evidence>
<dbReference type="Proteomes" id="UP000241639">
    <property type="component" value="Unassembled WGS sequence"/>
</dbReference>
<evidence type="ECO:0000313" key="1">
    <source>
        <dbReference type="EMBL" id="PTM57652.1"/>
    </source>
</evidence>
<gene>
    <name evidence="1" type="ORF">C8J48_0202</name>
</gene>
<keyword evidence="2" id="KW-1185">Reference proteome</keyword>
<dbReference type="AlphaFoldDB" id="A0A2T4Z6Y1"/>
<evidence type="ECO:0008006" key="3">
    <source>
        <dbReference type="Google" id="ProtNLM"/>
    </source>
</evidence>
<dbReference type="EMBL" id="PZZP01000001">
    <property type="protein sequence ID" value="PTM57652.1"/>
    <property type="molecule type" value="Genomic_DNA"/>
</dbReference>
<protein>
    <recommendedName>
        <fullName evidence="3">PH (Pleckstrin Homology) domain-containing protein</fullName>
    </recommendedName>
</protein>
<sequence length="102" mass="12248">MERLSMISKKWMIIVENGTLVLVNQNQMKHTFLIQDIVTFEIHKPVFWLKGYIQIQLKNQKKPEHFRGEMPPAFISLISKEEYPCWKAIEQSVRQQLKIRLH</sequence>
<dbReference type="RefSeq" id="WP_107724535.1">
    <property type="nucleotide sequence ID" value="NZ_PZZP01000001.1"/>
</dbReference>
<comment type="caution">
    <text evidence="1">The sequence shown here is derived from an EMBL/GenBank/DDBJ whole genome shotgun (WGS) entry which is preliminary data.</text>
</comment>
<organism evidence="1 2">
    <name type="scientific">Desmospora activa DSM 45169</name>
    <dbReference type="NCBI Taxonomy" id="1121389"/>
    <lineage>
        <taxon>Bacteria</taxon>
        <taxon>Bacillati</taxon>
        <taxon>Bacillota</taxon>
        <taxon>Bacilli</taxon>
        <taxon>Bacillales</taxon>
        <taxon>Thermoactinomycetaceae</taxon>
        <taxon>Desmospora</taxon>
    </lineage>
</organism>
<accession>A0A2T4Z6Y1</accession>
<name>A0A2T4Z6Y1_9BACL</name>
<proteinExistence type="predicted"/>
<reference evidence="1 2" key="1">
    <citation type="submission" date="2018-04" db="EMBL/GenBank/DDBJ databases">
        <title>Genomic Encyclopedia of Archaeal and Bacterial Type Strains, Phase II (KMG-II): from individual species to whole genera.</title>
        <authorList>
            <person name="Goeker M."/>
        </authorList>
    </citation>
    <scope>NUCLEOTIDE SEQUENCE [LARGE SCALE GENOMIC DNA]</scope>
    <source>
        <strain evidence="1 2">DSM 45169</strain>
    </source>
</reference>